<dbReference type="Gene3D" id="3.30.300.30">
    <property type="match status" value="2"/>
</dbReference>
<dbReference type="InterPro" id="IPR020845">
    <property type="entry name" value="AMP-binding_CS"/>
</dbReference>
<feature type="domain" description="AMP-dependent synthetase/ligase" evidence="7">
    <location>
        <begin position="139"/>
        <end position="530"/>
    </location>
</feature>
<protein>
    <recommendedName>
        <fullName evidence="4">BLOC-1-related complex subunit 7</fullName>
    </recommendedName>
</protein>
<dbReference type="Pfam" id="PF00501">
    <property type="entry name" value="AMP-binding"/>
    <property type="match status" value="2"/>
</dbReference>
<name>A0AAN7SJG5_9COLE</name>
<dbReference type="InterPro" id="IPR025110">
    <property type="entry name" value="AMP-bd_C"/>
</dbReference>
<dbReference type="Pfam" id="PF16088">
    <property type="entry name" value="BORCS7"/>
    <property type="match status" value="1"/>
</dbReference>
<evidence type="ECO:0000256" key="2">
    <source>
        <dbReference type="ARBA" id="ARBA00005433"/>
    </source>
</evidence>
<feature type="domain" description="AMP-dependent synthetase/ligase" evidence="7">
    <location>
        <begin position="685"/>
        <end position="1078"/>
    </location>
</feature>
<dbReference type="GO" id="GO:0005765">
    <property type="term" value="C:lysosomal membrane"/>
    <property type="evidence" value="ECO:0007669"/>
    <property type="project" value="UniProtKB-SubCell"/>
</dbReference>
<dbReference type="InterPro" id="IPR000873">
    <property type="entry name" value="AMP-dep_synth/lig_dom"/>
</dbReference>
<evidence type="ECO:0000256" key="5">
    <source>
        <dbReference type="ARBA" id="ARBA00023136"/>
    </source>
</evidence>
<evidence type="ECO:0000313" key="9">
    <source>
        <dbReference type="EMBL" id="KAK4884882.1"/>
    </source>
</evidence>
<dbReference type="PROSITE" id="PS00455">
    <property type="entry name" value="AMP_BINDING"/>
    <property type="match status" value="2"/>
</dbReference>
<dbReference type="PANTHER" id="PTHR43201:SF8">
    <property type="entry name" value="ACYL-COA SYNTHETASE FAMILY MEMBER 3"/>
    <property type="match status" value="1"/>
</dbReference>
<proteinExistence type="inferred from homology"/>
<dbReference type="Gene3D" id="3.40.50.12780">
    <property type="entry name" value="N-terminal domain of ligase-like"/>
    <property type="match status" value="2"/>
</dbReference>
<reference evidence="10" key="1">
    <citation type="submission" date="2023-01" db="EMBL/GenBank/DDBJ databases">
        <title>Key to firefly adult light organ development and bioluminescence: homeobox transcription factors regulate luciferase expression and transportation to peroxisome.</title>
        <authorList>
            <person name="Fu X."/>
        </authorList>
    </citation>
    <scope>NUCLEOTIDE SEQUENCE [LARGE SCALE GENOMIC DNA]</scope>
</reference>
<keyword evidence="6" id="KW-0458">Lysosome</keyword>
<evidence type="ECO:0000256" key="1">
    <source>
        <dbReference type="ARBA" id="ARBA00004656"/>
    </source>
</evidence>
<keyword evidence="10" id="KW-1185">Reference proteome</keyword>
<dbReference type="AlphaFoldDB" id="A0AAN7SJG5"/>
<gene>
    <name evidence="9" type="ORF">RN001_001153</name>
</gene>
<evidence type="ECO:0000256" key="4">
    <source>
        <dbReference type="ARBA" id="ARBA00022295"/>
    </source>
</evidence>
<evidence type="ECO:0000256" key="3">
    <source>
        <dbReference type="ARBA" id="ARBA00006432"/>
    </source>
</evidence>
<dbReference type="CDD" id="cd05941">
    <property type="entry name" value="MCS"/>
    <property type="match status" value="1"/>
</dbReference>
<evidence type="ECO:0000256" key="6">
    <source>
        <dbReference type="ARBA" id="ARBA00023228"/>
    </source>
</evidence>
<dbReference type="GO" id="GO:0006631">
    <property type="term" value="P:fatty acid metabolic process"/>
    <property type="evidence" value="ECO:0007669"/>
    <property type="project" value="TreeGrafter"/>
</dbReference>
<keyword evidence="5" id="KW-0472">Membrane</keyword>
<dbReference type="GO" id="GO:0031956">
    <property type="term" value="F:medium-chain fatty acid-CoA ligase activity"/>
    <property type="evidence" value="ECO:0007669"/>
    <property type="project" value="TreeGrafter"/>
</dbReference>
<organism evidence="9 10">
    <name type="scientific">Aquatica leii</name>
    <dbReference type="NCBI Taxonomy" id="1421715"/>
    <lineage>
        <taxon>Eukaryota</taxon>
        <taxon>Metazoa</taxon>
        <taxon>Ecdysozoa</taxon>
        <taxon>Arthropoda</taxon>
        <taxon>Hexapoda</taxon>
        <taxon>Insecta</taxon>
        <taxon>Pterygota</taxon>
        <taxon>Neoptera</taxon>
        <taxon>Endopterygota</taxon>
        <taxon>Coleoptera</taxon>
        <taxon>Polyphaga</taxon>
        <taxon>Elateriformia</taxon>
        <taxon>Elateroidea</taxon>
        <taxon>Lampyridae</taxon>
        <taxon>Luciolinae</taxon>
        <taxon>Aquatica</taxon>
    </lineage>
</organism>
<dbReference type="InterPro" id="IPR045851">
    <property type="entry name" value="AMP-bd_C_sf"/>
</dbReference>
<evidence type="ECO:0000259" key="7">
    <source>
        <dbReference type="Pfam" id="PF00501"/>
    </source>
</evidence>
<feature type="domain" description="AMP-binding enzyme C-terminal" evidence="8">
    <location>
        <begin position="583"/>
        <end position="655"/>
    </location>
</feature>
<dbReference type="InterPro" id="IPR032143">
    <property type="entry name" value="BORCS7"/>
</dbReference>
<comment type="caution">
    <text evidence="9">The sequence shown here is derived from an EMBL/GenBank/DDBJ whole genome shotgun (WGS) entry which is preliminary data.</text>
</comment>
<evidence type="ECO:0000259" key="8">
    <source>
        <dbReference type="Pfam" id="PF13193"/>
    </source>
</evidence>
<dbReference type="Pfam" id="PF13193">
    <property type="entry name" value="AMP-binding_C"/>
    <property type="match status" value="2"/>
</dbReference>
<sequence>MASASSTSARSLFADSKMRLADRVQVNVNNVASLARHIIRGSKSSEMIMHSARNFAMQEHAIENSEINLKKLQLIHVHLAYQHDSIMRSSQQLEEVKEQAFSQTNFKSSNLMLVRFLRCQLKQKPNFTVEEPIPVFCKATKFYNKVALRDSVGTYTYGNITLAAKELSEKILKRINGKINSQIAFLCPNDASYVITQWAIWMCGQAAVPVSKLCPFEMIQYFAINSDSKLLITTPENAELFDRIATATKIDLMILDSDLKEIALTKSINKFSPDSPISFDINSTNAMILYTSGSTGYPKGVVLTHKQILNQISALVDAWKLTSDDAILHVLPLHQSHGIVNGLLCPFYVGAKCIMLPKFNANDVWAHLLGIKSVTDRQKITIFMGTPKLYTLLIEEYNTLFSKDLKIEDYIRSTLKSKTRLMACSTDTLSPILYQKWIDVTGHKLLQHYGMTETGMFFSQKYGEYYEHGYVGLPLKGCSVRIRKKNEDDKYETLLECNHRNNDLKLILDRQLKTVTGELLLRGDGVFKKYINKATDTAFTDDSWFKPGDTCEYSTEKNMFRVVARTDFDIIDTGNYKISALQIETQMLNHPDISDCAVLGVPHTKMGNYIAALVVLKNEISSDALKEWMKSNMPECTVPNIIKIVPCIPKNAMGKVNKMELSLQMFMNNSELFNTGIHELLPVHQRAVNFFDRLALRDEKGKYTYGNIYAAAAEVAKEISKKVDKRVGAHILYLCPNDSSYIITQWAIWMSGHVAIPVSKLHPRELLEYYVDDSESDLLISTAGFSELMQKVSKNTGKKLMILDENIQKNTLTKSANKVEELQKIDNNTNAMIVYTSGTTGKPKGVVFTHNNIISQINTLLDAWRWKADDVILHVLPLNHLHGIVNALLCPLYVGAKCVMLPNFNSSDVWSHLLGVKTPDNKKISLFMAVPTIYAKLIQEYETVFEKDEKMRDYIKTYLTSKVRLMISGSASLPVPIYNRWLEITGHKLLERYGMTEIGMCISQEYDSDRTPGYVGVPLRGCSVRIGNQMKDGHYKTILECTNKNDKIDLKFYTEVTTDTSIVGELLVKGDNVFKEYYNKPDLTKKEFTSDNWFITGDTCKYSIKMKLFKLLGRTNIDIIKTGGYKVSALQIETQLLGHPEVLDCTVVGLPDAEYGQIIAAVIVLKNENFTVDALQEWIKAKIPSYSVPRTYTIVKSIPKNTLGKVNKKELILEMFSDKS</sequence>
<comment type="similarity">
    <text evidence="2">Belongs to the BORCS7 family.</text>
</comment>
<evidence type="ECO:0000313" key="10">
    <source>
        <dbReference type="Proteomes" id="UP001353858"/>
    </source>
</evidence>
<comment type="subcellular location">
    <subcellularLocation>
        <location evidence="1">Lysosome membrane</location>
    </subcellularLocation>
</comment>
<dbReference type="SUPFAM" id="SSF56801">
    <property type="entry name" value="Acetyl-CoA synthetase-like"/>
    <property type="match status" value="2"/>
</dbReference>
<feature type="domain" description="AMP-binding enzyme C-terminal" evidence="8">
    <location>
        <begin position="1131"/>
        <end position="1205"/>
    </location>
</feature>
<dbReference type="EMBL" id="JARPUR010000001">
    <property type="protein sequence ID" value="KAK4884882.1"/>
    <property type="molecule type" value="Genomic_DNA"/>
</dbReference>
<dbReference type="PANTHER" id="PTHR43201">
    <property type="entry name" value="ACYL-COA SYNTHETASE"/>
    <property type="match status" value="1"/>
</dbReference>
<dbReference type="InterPro" id="IPR042099">
    <property type="entry name" value="ANL_N_sf"/>
</dbReference>
<accession>A0AAN7SJG5</accession>
<dbReference type="Proteomes" id="UP001353858">
    <property type="component" value="Unassembled WGS sequence"/>
</dbReference>
<comment type="similarity">
    <text evidence="3">Belongs to the ATP-dependent AMP-binding enzyme family.</text>
</comment>